<organism evidence="1 2">
    <name type="scientific">Mucilaginibacter ginsenosidivorans</name>
    <dbReference type="NCBI Taxonomy" id="398053"/>
    <lineage>
        <taxon>Bacteria</taxon>
        <taxon>Pseudomonadati</taxon>
        <taxon>Bacteroidota</taxon>
        <taxon>Sphingobacteriia</taxon>
        <taxon>Sphingobacteriales</taxon>
        <taxon>Sphingobacteriaceae</taxon>
        <taxon>Mucilaginibacter</taxon>
    </lineage>
</organism>
<evidence type="ECO:0000313" key="1">
    <source>
        <dbReference type="EMBL" id="QEC64271.1"/>
    </source>
</evidence>
<dbReference type="Proteomes" id="UP000321479">
    <property type="component" value="Chromosome"/>
</dbReference>
<gene>
    <name evidence="1" type="ORF">FRZ54_17370</name>
</gene>
<name>A0A5B8V0W5_9SPHI</name>
<sequence length="162" mass="19022">MVVSENVLKWAMRFYPPMFFQRIWVIGFEKDFRGVKVKINKSLINSNYNNSIFGGTIFAAADPFYPLLFHQVLTHKGYKVRVWMKSAEIRYLKPGRKDLFFTISIAETEIEEVEQVLHSGEKYIKEHPVTMYDRDGELCVEMTCEIYIRNLSHPETKDSVSI</sequence>
<dbReference type="AlphaFoldDB" id="A0A5B8V0W5"/>
<dbReference type="Pfam" id="PF14539">
    <property type="entry name" value="DUF4442"/>
    <property type="match status" value="1"/>
</dbReference>
<proteinExistence type="predicted"/>
<dbReference type="SUPFAM" id="SSF54637">
    <property type="entry name" value="Thioesterase/thiol ester dehydrase-isomerase"/>
    <property type="match status" value="1"/>
</dbReference>
<dbReference type="InterPro" id="IPR029069">
    <property type="entry name" value="HotDog_dom_sf"/>
</dbReference>
<dbReference type="Gene3D" id="3.10.129.10">
    <property type="entry name" value="Hotdog Thioesterase"/>
    <property type="match status" value="1"/>
</dbReference>
<keyword evidence="2" id="KW-1185">Reference proteome</keyword>
<protein>
    <submittedName>
        <fullName evidence="1">DUF4442 domain-containing protein</fullName>
    </submittedName>
</protein>
<reference evidence="1 2" key="1">
    <citation type="journal article" date="2017" name="Curr. Microbiol.">
        <title>Mucilaginibacter ginsenosidivorans sp. nov., Isolated from Soil of Ginseng Field.</title>
        <authorList>
            <person name="Kim M.M."/>
            <person name="Siddiqi M.Z."/>
            <person name="Im W.T."/>
        </authorList>
    </citation>
    <scope>NUCLEOTIDE SEQUENCE [LARGE SCALE GENOMIC DNA]</scope>
    <source>
        <strain evidence="1 2">Gsoil 3017</strain>
    </source>
</reference>
<dbReference type="OrthoDB" id="9814774at2"/>
<dbReference type="InterPro" id="IPR027961">
    <property type="entry name" value="DUF4442"/>
</dbReference>
<accession>A0A5B8V0W5</accession>
<dbReference type="RefSeq" id="WP_147032925.1">
    <property type="nucleotide sequence ID" value="NZ_CP042436.1"/>
</dbReference>
<dbReference type="EMBL" id="CP042436">
    <property type="protein sequence ID" value="QEC64271.1"/>
    <property type="molecule type" value="Genomic_DNA"/>
</dbReference>
<dbReference type="KEGG" id="mgin:FRZ54_17370"/>
<evidence type="ECO:0000313" key="2">
    <source>
        <dbReference type="Proteomes" id="UP000321479"/>
    </source>
</evidence>